<protein>
    <submittedName>
        <fullName evidence="1">Unannotated protein</fullName>
    </submittedName>
</protein>
<organism evidence="1">
    <name type="scientific">freshwater metagenome</name>
    <dbReference type="NCBI Taxonomy" id="449393"/>
    <lineage>
        <taxon>unclassified sequences</taxon>
        <taxon>metagenomes</taxon>
        <taxon>ecological metagenomes</taxon>
    </lineage>
</organism>
<dbReference type="EMBL" id="CAEZTI010000123">
    <property type="protein sequence ID" value="CAB4566297.1"/>
    <property type="molecule type" value="Genomic_DNA"/>
</dbReference>
<sequence length="67" mass="7223">MAAHGYPVARTADEAQLHTSGWVEGGEHLLMALSIDHHIGEAWNSGRVECITSESGIEYFNGDVLNA</sequence>
<name>A0A6J6DQN4_9ZZZZ</name>
<proteinExistence type="predicted"/>
<gene>
    <name evidence="1" type="ORF">UFOPK1619_00675</name>
</gene>
<reference evidence="1" key="1">
    <citation type="submission" date="2020-05" db="EMBL/GenBank/DDBJ databases">
        <authorList>
            <person name="Chiriac C."/>
            <person name="Salcher M."/>
            <person name="Ghai R."/>
            <person name="Kavagutti S V."/>
        </authorList>
    </citation>
    <scope>NUCLEOTIDE SEQUENCE</scope>
</reference>
<evidence type="ECO:0000313" key="1">
    <source>
        <dbReference type="EMBL" id="CAB4566297.1"/>
    </source>
</evidence>
<accession>A0A6J6DQN4</accession>
<dbReference type="AlphaFoldDB" id="A0A6J6DQN4"/>